<proteinExistence type="predicted"/>
<evidence type="ECO:0000256" key="1">
    <source>
        <dbReference type="SAM" id="MobiDB-lite"/>
    </source>
</evidence>
<dbReference type="InterPro" id="IPR052709">
    <property type="entry name" value="Transposase-MT_Hybrid"/>
</dbReference>
<protein>
    <submittedName>
        <fullName evidence="2">Mariner Mos1 transposase</fullName>
    </submittedName>
</protein>
<feature type="compositionally biased region" description="Basic and acidic residues" evidence="1">
    <location>
        <begin position="1"/>
        <end position="16"/>
    </location>
</feature>
<name>A0A4C1XRY2_EUMVA</name>
<feature type="region of interest" description="Disordered" evidence="1">
    <location>
        <begin position="1"/>
        <end position="24"/>
    </location>
</feature>
<dbReference type="PANTHER" id="PTHR46060:SF1">
    <property type="entry name" value="MARINER MOS1 TRANSPOSASE-LIKE PROTEIN"/>
    <property type="match status" value="1"/>
</dbReference>
<comment type="caution">
    <text evidence="2">The sequence shown here is derived from an EMBL/GenBank/DDBJ whole genome shotgun (WGS) entry which is preliminary data.</text>
</comment>
<dbReference type="PANTHER" id="PTHR46060">
    <property type="entry name" value="MARINER MOS1 TRANSPOSASE-LIKE PROTEIN"/>
    <property type="match status" value="1"/>
</dbReference>
<dbReference type="GO" id="GO:0003676">
    <property type="term" value="F:nucleic acid binding"/>
    <property type="evidence" value="ECO:0007669"/>
    <property type="project" value="InterPro"/>
</dbReference>
<sequence length="125" mass="14581">MVEDKDCSGKPKIHEDAELEEDSSQTQKELALILEVTQQAVLYQLKSLGMIHKQVKNYLQTFDWEVRLHPLYSSDIAPSDYHLIQSMANAMSKQRFILYEDTKNWVNLWIASNDRVLQIWNPNTA</sequence>
<dbReference type="Gene3D" id="3.30.420.10">
    <property type="entry name" value="Ribonuclease H-like superfamily/Ribonuclease H"/>
    <property type="match status" value="1"/>
</dbReference>
<gene>
    <name evidence="2" type="ORF">EVAR_50279_1</name>
</gene>
<dbReference type="OrthoDB" id="616263at2759"/>
<evidence type="ECO:0000313" key="3">
    <source>
        <dbReference type="Proteomes" id="UP000299102"/>
    </source>
</evidence>
<evidence type="ECO:0000313" key="2">
    <source>
        <dbReference type="EMBL" id="GBP65930.1"/>
    </source>
</evidence>
<accession>A0A4C1XRY2</accession>
<dbReference type="AlphaFoldDB" id="A0A4C1XRY2"/>
<dbReference type="InterPro" id="IPR036397">
    <property type="entry name" value="RNaseH_sf"/>
</dbReference>
<keyword evidence="3" id="KW-1185">Reference proteome</keyword>
<dbReference type="EMBL" id="BGZK01000943">
    <property type="protein sequence ID" value="GBP65930.1"/>
    <property type="molecule type" value="Genomic_DNA"/>
</dbReference>
<reference evidence="2 3" key="1">
    <citation type="journal article" date="2019" name="Commun. Biol.">
        <title>The bagworm genome reveals a unique fibroin gene that provides high tensile strength.</title>
        <authorList>
            <person name="Kono N."/>
            <person name="Nakamura H."/>
            <person name="Ohtoshi R."/>
            <person name="Tomita M."/>
            <person name="Numata K."/>
            <person name="Arakawa K."/>
        </authorList>
    </citation>
    <scope>NUCLEOTIDE SEQUENCE [LARGE SCALE GENOMIC DNA]</scope>
</reference>
<organism evidence="2 3">
    <name type="scientific">Eumeta variegata</name>
    <name type="common">Bagworm moth</name>
    <name type="synonym">Eumeta japonica</name>
    <dbReference type="NCBI Taxonomy" id="151549"/>
    <lineage>
        <taxon>Eukaryota</taxon>
        <taxon>Metazoa</taxon>
        <taxon>Ecdysozoa</taxon>
        <taxon>Arthropoda</taxon>
        <taxon>Hexapoda</taxon>
        <taxon>Insecta</taxon>
        <taxon>Pterygota</taxon>
        <taxon>Neoptera</taxon>
        <taxon>Endopterygota</taxon>
        <taxon>Lepidoptera</taxon>
        <taxon>Glossata</taxon>
        <taxon>Ditrysia</taxon>
        <taxon>Tineoidea</taxon>
        <taxon>Psychidae</taxon>
        <taxon>Oiketicinae</taxon>
        <taxon>Eumeta</taxon>
    </lineage>
</organism>
<dbReference type="Proteomes" id="UP000299102">
    <property type="component" value="Unassembled WGS sequence"/>
</dbReference>